<feature type="domain" description="Protein kinase" evidence="1">
    <location>
        <begin position="1"/>
        <end position="84"/>
    </location>
</feature>
<dbReference type="GO" id="GO:0004672">
    <property type="term" value="F:protein kinase activity"/>
    <property type="evidence" value="ECO:0007669"/>
    <property type="project" value="InterPro"/>
</dbReference>
<dbReference type="PROSITE" id="PS50011">
    <property type="entry name" value="PROTEIN_KINASE_DOM"/>
    <property type="match status" value="1"/>
</dbReference>
<evidence type="ECO:0000313" key="3">
    <source>
        <dbReference type="Proteomes" id="UP000242287"/>
    </source>
</evidence>
<feature type="non-terminal residue" evidence="2">
    <location>
        <position position="84"/>
    </location>
</feature>
<accession>A0A2A9NEQ6</accession>
<dbReference type="SUPFAM" id="SSF56112">
    <property type="entry name" value="Protein kinase-like (PK-like)"/>
    <property type="match status" value="1"/>
</dbReference>
<dbReference type="GO" id="GO:0005524">
    <property type="term" value="F:ATP binding"/>
    <property type="evidence" value="ECO:0007669"/>
    <property type="project" value="InterPro"/>
</dbReference>
<evidence type="ECO:0000259" key="1">
    <source>
        <dbReference type="PROSITE" id="PS50011"/>
    </source>
</evidence>
<gene>
    <name evidence="2" type="ORF">AMATHDRAFT_101896</name>
</gene>
<dbReference type="InterPro" id="IPR000719">
    <property type="entry name" value="Prot_kinase_dom"/>
</dbReference>
<evidence type="ECO:0000313" key="2">
    <source>
        <dbReference type="EMBL" id="PFH49099.1"/>
    </source>
</evidence>
<dbReference type="InterPro" id="IPR011009">
    <property type="entry name" value="Kinase-like_dom_sf"/>
</dbReference>
<dbReference type="Pfam" id="PF00069">
    <property type="entry name" value="Pkinase"/>
    <property type="match status" value="1"/>
</dbReference>
<dbReference type="AlphaFoldDB" id="A0A2A9NEQ6"/>
<dbReference type="PANTHER" id="PTHR24347">
    <property type="entry name" value="SERINE/THREONINE-PROTEIN KINASE"/>
    <property type="match status" value="1"/>
</dbReference>
<reference evidence="2 3" key="1">
    <citation type="submission" date="2014-02" db="EMBL/GenBank/DDBJ databases">
        <title>Transposable element dynamics among asymbiotic and ectomycorrhizal Amanita fungi.</title>
        <authorList>
            <consortium name="DOE Joint Genome Institute"/>
            <person name="Hess J."/>
            <person name="Skrede I."/>
            <person name="Wolfe B."/>
            <person name="LaButti K."/>
            <person name="Ohm R.A."/>
            <person name="Grigoriev I.V."/>
            <person name="Pringle A."/>
        </authorList>
    </citation>
    <scope>NUCLEOTIDE SEQUENCE [LARGE SCALE GENOMIC DNA]</scope>
    <source>
        <strain evidence="2 3">SKay4041</strain>
    </source>
</reference>
<feature type="non-terminal residue" evidence="2">
    <location>
        <position position="1"/>
    </location>
</feature>
<dbReference type="Proteomes" id="UP000242287">
    <property type="component" value="Unassembled WGS sequence"/>
</dbReference>
<proteinExistence type="predicted"/>
<dbReference type="Gene3D" id="1.10.510.10">
    <property type="entry name" value="Transferase(Phosphotransferase) domain 1"/>
    <property type="match status" value="1"/>
</dbReference>
<sequence>VRFMHQHNIAHLELKPDNPVVNVPRSHLYVIDFGISCFASSRESVVSGYRGTRTWVAPEVGTRDGFPQTFSPIAADLWATGNII</sequence>
<dbReference type="EMBL" id="KZ302039">
    <property type="protein sequence ID" value="PFH49099.1"/>
    <property type="molecule type" value="Genomic_DNA"/>
</dbReference>
<protein>
    <recommendedName>
        <fullName evidence="1">Protein kinase domain-containing protein</fullName>
    </recommendedName>
</protein>
<organism evidence="2 3">
    <name type="scientific">Amanita thiersii Skay4041</name>
    <dbReference type="NCBI Taxonomy" id="703135"/>
    <lineage>
        <taxon>Eukaryota</taxon>
        <taxon>Fungi</taxon>
        <taxon>Dikarya</taxon>
        <taxon>Basidiomycota</taxon>
        <taxon>Agaricomycotina</taxon>
        <taxon>Agaricomycetes</taxon>
        <taxon>Agaricomycetidae</taxon>
        <taxon>Agaricales</taxon>
        <taxon>Pluteineae</taxon>
        <taxon>Amanitaceae</taxon>
        <taxon>Amanita</taxon>
    </lineage>
</organism>
<keyword evidence="3" id="KW-1185">Reference proteome</keyword>
<name>A0A2A9NEQ6_9AGAR</name>
<dbReference type="OrthoDB" id="4062651at2759"/>
<dbReference type="STRING" id="703135.A0A2A9NEQ6"/>